<accession>A0A1H4KSH9</accession>
<evidence type="ECO:0000256" key="1">
    <source>
        <dbReference type="ARBA" id="ARBA00005721"/>
    </source>
</evidence>
<sequence>MTTHEIATADSRPDGRGNTHIPAAVLAKIAAQAAREVDGVGAPAGGVLGVSQRRDFDRRPRAEVEILGSTAVVRLDLGLRYPSPVEKTCDAVRQRVDDRLRRDAGVTRTQVDITVSWLNAEDTNERRRLL</sequence>
<protein>
    <submittedName>
        <fullName evidence="2">Uncharacterized conserved protein YloU, alkaline shock protein (Asp23) family</fullName>
    </submittedName>
</protein>
<name>A0A1H4KSH9_9MICC</name>
<dbReference type="AlphaFoldDB" id="A0A1H4KSH9"/>
<gene>
    <name evidence="2" type="ORF">SAMN04489745_0781</name>
</gene>
<proteinExistence type="inferred from homology"/>
<dbReference type="InterPro" id="IPR005531">
    <property type="entry name" value="Asp23"/>
</dbReference>
<dbReference type="Proteomes" id="UP000182652">
    <property type="component" value="Unassembled WGS sequence"/>
</dbReference>
<dbReference type="STRING" id="156980.SAMN04489745_0781"/>
<organism evidence="2 3">
    <name type="scientific">Arthrobacter woluwensis</name>
    <dbReference type="NCBI Taxonomy" id="156980"/>
    <lineage>
        <taxon>Bacteria</taxon>
        <taxon>Bacillati</taxon>
        <taxon>Actinomycetota</taxon>
        <taxon>Actinomycetes</taxon>
        <taxon>Micrococcales</taxon>
        <taxon>Micrococcaceae</taxon>
        <taxon>Arthrobacter</taxon>
    </lineage>
</organism>
<reference evidence="2 3" key="1">
    <citation type="submission" date="2016-10" db="EMBL/GenBank/DDBJ databases">
        <authorList>
            <person name="de Groot N.N."/>
        </authorList>
    </citation>
    <scope>NUCLEOTIDE SEQUENCE [LARGE SCALE GENOMIC DNA]</scope>
    <source>
        <strain evidence="2 3">DSM 10495</strain>
    </source>
</reference>
<dbReference type="RefSeq" id="WP_066216238.1">
    <property type="nucleotide sequence ID" value="NZ_FNSN01000003.1"/>
</dbReference>
<keyword evidence="3" id="KW-1185">Reference proteome</keyword>
<dbReference type="EMBL" id="FNSN01000003">
    <property type="protein sequence ID" value="SEB61474.1"/>
    <property type="molecule type" value="Genomic_DNA"/>
</dbReference>
<dbReference type="Pfam" id="PF03780">
    <property type="entry name" value="Asp23"/>
    <property type="match status" value="1"/>
</dbReference>
<evidence type="ECO:0000313" key="3">
    <source>
        <dbReference type="Proteomes" id="UP000182652"/>
    </source>
</evidence>
<evidence type="ECO:0000313" key="2">
    <source>
        <dbReference type="EMBL" id="SEB61474.1"/>
    </source>
</evidence>
<comment type="similarity">
    <text evidence="1">Belongs to the asp23 family.</text>
</comment>